<dbReference type="PROSITE" id="PS50802">
    <property type="entry name" value="OTU"/>
    <property type="match status" value="1"/>
</dbReference>
<dbReference type="SUPFAM" id="SSF54001">
    <property type="entry name" value="Cysteine proteinases"/>
    <property type="match status" value="1"/>
</dbReference>
<comment type="caution">
    <text evidence="6">The sequence shown here is derived from an EMBL/GenBank/DDBJ whole genome shotgun (WGS) entry which is preliminary data.</text>
</comment>
<dbReference type="Gene3D" id="3.90.70.80">
    <property type="match status" value="2"/>
</dbReference>
<organism evidence="6 7">
    <name type="scientific">Adineta steineri</name>
    <dbReference type="NCBI Taxonomy" id="433720"/>
    <lineage>
        <taxon>Eukaryota</taxon>
        <taxon>Metazoa</taxon>
        <taxon>Spiralia</taxon>
        <taxon>Gnathifera</taxon>
        <taxon>Rotifera</taxon>
        <taxon>Eurotatoria</taxon>
        <taxon>Bdelloidea</taxon>
        <taxon>Adinetida</taxon>
        <taxon>Adinetidae</taxon>
        <taxon>Adineta</taxon>
    </lineage>
</organism>
<dbReference type="InterPro" id="IPR038765">
    <property type="entry name" value="Papain-like_cys_pep_sf"/>
</dbReference>
<gene>
    <name evidence="6" type="ORF">KXQ929_LOCUS35407</name>
</gene>
<evidence type="ECO:0000256" key="1">
    <source>
        <dbReference type="ARBA" id="ARBA00000707"/>
    </source>
</evidence>
<comment type="function">
    <text evidence="3">Hydrolase that can remove conjugated ubiquitin from proteins and may therefore play an important regulatory role at the level of protein turnover by preventing degradation.</text>
</comment>
<dbReference type="GO" id="GO:0004843">
    <property type="term" value="F:cysteine-type deubiquitinase activity"/>
    <property type="evidence" value="ECO:0007669"/>
    <property type="project" value="UniProtKB-UniRule"/>
</dbReference>
<dbReference type="GO" id="GO:0005829">
    <property type="term" value="C:cytosol"/>
    <property type="evidence" value="ECO:0007669"/>
    <property type="project" value="TreeGrafter"/>
</dbReference>
<feature type="domain" description="OTU" evidence="5">
    <location>
        <begin position="93"/>
        <end position="201"/>
    </location>
</feature>
<keyword evidence="3" id="KW-0963">Cytoplasm</keyword>
<dbReference type="AlphaFoldDB" id="A0A819W0B5"/>
<feature type="compositionally biased region" description="Basic and acidic residues" evidence="4">
    <location>
        <begin position="425"/>
        <end position="440"/>
    </location>
</feature>
<reference evidence="6" key="1">
    <citation type="submission" date="2021-02" db="EMBL/GenBank/DDBJ databases">
        <authorList>
            <person name="Nowell W R."/>
        </authorList>
    </citation>
    <scope>NUCLEOTIDE SEQUENCE</scope>
</reference>
<dbReference type="InterPro" id="IPR003323">
    <property type="entry name" value="OTU_dom"/>
</dbReference>
<dbReference type="PANTHER" id="PTHR13312">
    <property type="entry name" value="HIV-INDUCED PROTEIN-7-LIKE PROTEASE"/>
    <property type="match status" value="1"/>
</dbReference>
<comment type="catalytic activity">
    <reaction evidence="1 3">
        <text>Thiol-dependent hydrolysis of ester, thioester, amide, peptide and isopeptide bonds formed by the C-terminal Gly of ubiquitin (a 76-residue protein attached to proteins as an intracellular targeting signal).</text>
        <dbReference type="EC" id="3.4.19.12"/>
    </reaction>
</comment>
<dbReference type="Proteomes" id="UP000663868">
    <property type="component" value="Unassembled WGS sequence"/>
</dbReference>
<evidence type="ECO:0000313" key="7">
    <source>
        <dbReference type="Proteomes" id="UP000663868"/>
    </source>
</evidence>
<name>A0A819W0B5_9BILA</name>
<keyword evidence="3" id="KW-0788">Thiol protease</keyword>
<feature type="region of interest" description="Disordered" evidence="4">
    <location>
        <begin position="423"/>
        <end position="476"/>
    </location>
</feature>
<feature type="compositionally biased region" description="Polar residues" evidence="4">
    <location>
        <begin position="465"/>
        <end position="476"/>
    </location>
</feature>
<proteinExistence type="predicted"/>
<dbReference type="EC" id="3.4.19.12" evidence="3"/>
<protein>
    <recommendedName>
        <fullName evidence="3">Ubiquitin thioesterase OTU</fullName>
        <ecNumber evidence="3">3.4.19.12</ecNumber>
    </recommendedName>
</protein>
<dbReference type="GO" id="GO:0030968">
    <property type="term" value="P:endoplasmic reticulum unfolded protein response"/>
    <property type="evidence" value="ECO:0007669"/>
    <property type="project" value="TreeGrafter"/>
</dbReference>
<comment type="subcellular location">
    <subcellularLocation>
        <location evidence="3">Cytoplasm</location>
    </subcellularLocation>
</comment>
<evidence type="ECO:0000313" key="6">
    <source>
        <dbReference type="EMBL" id="CAF4116835.1"/>
    </source>
</evidence>
<sequence>MLPNNDFYYNLKTPKSYSPDYIDFDLNEVLQQGQVECGDSSNIIDMDTEVNTSTEPRISDNDQYPTMSATTTIIDNQVSSNVTTNISETTYTLRREKVPGDGSCLYWSFRYAMSLLSLTVQDLRNQVADYIFNRKDIFDVDILLLPTKYKSRQQYCDGIRKHEWSGHPEFEALSQIYHIMIKVIILRKDQQQNSSIDMIPFANNIISTIQHVATNETHEFRVGELPGDDQSLYASVAFQLDRSKMINVKCLRKNVADVIRSHTDTDDIHVPSSSDYQNREDYRLMVAAGIISGSEPERNGLSYLYPDTLFCIISKPNKNNNAPCIDTYVRDVSSYKKCIIILYDEASDIFKPLYLYNKVNHEEEKTNLKYDDTVKNLLRKFIQNKLKYRGYVNFDGEKDSHAMDSPSHVQHESTDLAEMIAENPSKNESKEQNMNKRKAPEDDENLIITNKTNKSTSNTNNEKTQLLTSSRPLPPNDQISTSHEENDISEDIETLLQTDMLAPYDTTITNMMEEQQQQIEDLLSTLSTNTSVADDDERMRFETDPIKIFRGRALSDYVPKSETKRDGTKAKPRKPSYFPDCNNEHHLNLLIPTRYLFAGPSRVWVEIALVTRTINGCIYFNPLFEFYQYNNDGSFETCNPMFIKLGDVETYPLTKYTDELQKLILFDYHIFEQSQKQPMVPFPSLSSNGQTQVVEYKAHDTFKNAFQLNDVRFAITLYTQGPNDQEHQRRLDIQYISPISTQDKK</sequence>
<feature type="non-terminal residue" evidence="6">
    <location>
        <position position="1"/>
    </location>
</feature>
<dbReference type="CDD" id="cd22744">
    <property type="entry name" value="OTU"/>
    <property type="match status" value="1"/>
</dbReference>
<evidence type="ECO:0000256" key="2">
    <source>
        <dbReference type="ARBA" id="ARBA00022801"/>
    </source>
</evidence>
<keyword evidence="2 3" id="KW-0378">Hydrolase</keyword>
<dbReference type="GO" id="GO:0016579">
    <property type="term" value="P:protein deubiquitination"/>
    <property type="evidence" value="ECO:0007669"/>
    <property type="project" value="TreeGrafter"/>
</dbReference>
<dbReference type="PANTHER" id="PTHR13312:SF0">
    <property type="entry name" value="UBIQUITIN THIOESTERASE OTU1"/>
    <property type="match status" value="1"/>
</dbReference>
<evidence type="ECO:0000256" key="3">
    <source>
        <dbReference type="RuleBase" id="RU367104"/>
    </source>
</evidence>
<evidence type="ECO:0000259" key="5">
    <source>
        <dbReference type="PROSITE" id="PS50802"/>
    </source>
</evidence>
<keyword evidence="3" id="KW-0833">Ubl conjugation pathway</keyword>
<accession>A0A819W0B5</accession>
<evidence type="ECO:0000256" key="4">
    <source>
        <dbReference type="SAM" id="MobiDB-lite"/>
    </source>
</evidence>
<feature type="compositionally biased region" description="Low complexity" evidence="4">
    <location>
        <begin position="449"/>
        <end position="464"/>
    </location>
</feature>
<dbReference type="GO" id="GO:0036503">
    <property type="term" value="P:ERAD pathway"/>
    <property type="evidence" value="ECO:0007669"/>
    <property type="project" value="TreeGrafter"/>
</dbReference>
<keyword evidence="3" id="KW-0645">Protease</keyword>
<dbReference type="GO" id="GO:0005634">
    <property type="term" value="C:nucleus"/>
    <property type="evidence" value="ECO:0007669"/>
    <property type="project" value="TreeGrafter"/>
</dbReference>
<dbReference type="EMBL" id="CAJOBB010005131">
    <property type="protein sequence ID" value="CAF4116835.1"/>
    <property type="molecule type" value="Genomic_DNA"/>
</dbReference>
<dbReference type="Pfam" id="PF02338">
    <property type="entry name" value="OTU"/>
    <property type="match status" value="1"/>
</dbReference>